<protein>
    <recommendedName>
        <fullName evidence="4">Peptidase inhibitor family I36</fullName>
    </recommendedName>
</protein>
<keyword evidence="1" id="KW-0732">Signal</keyword>
<feature type="signal peptide" evidence="1">
    <location>
        <begin position="1"/>
        <end position="25"/>
    </location>
</feature>
<evidence type="ECO:0000313" key="3">
    <source>
        <dbReference type="Proteomes" id="UP001519332"/>
    </source>
</evidence>
<dbReference type="Proteomes" id="UP001519332">
    <property type="component" value="Unassembled WGS sequence"/>
</dbReference>
<feature type="chain" id="PRO_5045876182" description="Peptidase inhibitor family I36" evidence="1">
    <location>
        <begin position="26"/>
        <end position="126"/>
    </location>
</feature>
<dbReference type="Gene3D" id="2.60.20.10">
    <property type="entry name" value="Crystallins"/>
    <property type="match status" value="1"/>
</dbReference>
<keyword evidence="3" id="KW-1185">Reference proteome</keyword>
<proteinExistence type="predicted"/>
<organism evidence="2 3">
    <name type="scientific">Kibdelosporangium banguiense</name>
    <dbReference type="NCBI Taxonomy" id="1365924"/>
    <lineage>
        <taxon>Bacteria</taxon>
        <taxon>Bacillati</taxon>
        <taxon>Actinomycetota</taxon>
        <taxon>Actinomycetes</taxon>
        <taxon>Pseudonocardiales</taxon>
        <taxon>Pseudonocardiaceae</taxon>
        <taxon>Kibdelosporangium</taxon>
    </lineage>
</organism>
<evidence type="ECO:0000256" key="1">
    <source>
        <dbReference type="SAM" id="SignalP"/>
    </source>
</evidence>
<evidence type="ECO:0008006" key="4">
    <source>
        <dbReference type="Google" id="ProtNLM"/>
    </source>
</evidence>
<comment type="caution">
    <text evidence="2">The sequence shown here is derived from an EMBL/GenBank/DDBJ whole genome shotgun (WGS) entry which is preliminary data.</text>
</comment>
<dbReference type="Pfam" id="PF03995">
    <property type="entry name" value="Inhibitor_I36"/>
    <property type="match status" value="1"/>
</dbReference>
<gene>
    <name evidence="2" type="ORF">JOF56_007449</name>
</gene>
<sequence>MLRNSRRILLTVCSIVALVFSSATAATASTSAWSDCWPSYSCMWTGLNGGGSLMMPAHCGTFLERDLPPGFNNNIESIKNQGGGTIRLFDNASATGTPLATYYNNGVNHNLTAAARNKTSSLRIDC</sequence>
<name>A0ABS4TRL6_9PSEU</name>
<dbReference type="RefSeq" id="WP_209644060.1">
    <property type="nucleotide sequence ID" value="NZ_JAGINW010000001.1"/>
</dbReference>
<accession>A0ABS4TRL6</accession>
<evidence type="ECO:0000313" key="2">
    <source>
        <dbReference type="EMBL" id="MBP2327064.1"/>
    </source>
</evidence>
<dbReference type="EMBL" id="JAGINW010000001">
    <property type="protein sequence ID" value="MBP2327064.1"/>
    <property type="molecule type" value="Genomic_DNA"/>
</dbReference>
<reference evidence="2 3" key="1">
    <citation type="submission" date="2021-03" db="EMBL/GenBank/DDBJ databases">
        <title>Sequencing the genomes of 1000 actinobacteria strains.</title>
        <authorList>
            <person name="Klenk H.-P."/>
        </authorList>
    </citation>
    <scope>NUCLEOTIDE SEQUENCE [LARGE SCALE GENOMIC DNA]</scope>
    <source>
        <strain evidence="2 3">DSM 46670</strain>
    </source>
</reference>